<reference evidence="16 18" key="3">
    <citation type="submission" date="2017-11" db="EMBL/GenBank/DDBJ databases">
        <title>De-novo sequencing of pomegranate (Punica granatum L.) genome.</title>
        <authorList>
            <person name="Akparov Z."/>
            <person name="Amiraslanov A."/>
            <person name="Hajiyeva S."/>
            <person name="Abbasov M."/>
            <person name="Kaur K."/>
            <person name="Hamwieh A."/>
            <person name="Solovyev V."/>
            <person name="Salamov A."/>
            <person name="Braich B."/>
            <person name="Kosarev P."/>
            <person name="Mahmoud A."/>
            <person name="Hajiyev E."/>
            <person name="Babayeva S."/>
            <person name="Izzatullayeva V."/>
            <person name="Mammadov A."/>
            <person name="Mammadov A."/>
            <person name="Sharifova S."/>
            <person name="Ojaghi J."/>
            <person name="Eynullazada K."/>
            <person name="Bayramov B."/>
            <person name="Abdulazimova A."/>
            <person name="Shahmuradov I."/>
        </authorList>
    </citation>
    <scope>NUCLEOTIDE SEQUENCE [LARGE SCALE GENOMIC DNA]</scope>
    <source>
        <strain evidence="16">AG2017</strain>
        <strain evidence="18">cv. AG2017</strain>
        <tissue evidence="16">Leaf</tissue>
    </source>
</reference>
<dbReference type="UniPathway" id="UPA00331">
    <property type="reaction ID" value="UER00451"/>
</dbReference>
<dbReference type="NCBIfam" id="TIGR00535">
    <property type="entry name" value="SAM_DCase"/>
    <property type="match status" value="1"/>
</dbReference>
<keyword evidence="12" id="KW-0704">Schiff base</keyword>
<evidence type="ECO:0000256" key="11">
    <source>
        <dbReference type="ARBA" id="ARBA00023239"/>
    </source>
</evidence>
<evidence type="ECO:0000256" key="1">
    <source>
        <dbReference type="ARBA" id="ARBA00001928"/>
    </source>
</evidence>
<evidence type="ECO:0000313" key="18">
    <source>
        <dbReference type="Proteomes" id="UP000233551"/>
    </source>
</evidence>
<dbReference type="InterPro" id="IPR001985">
    <property type="entry name" value="S-AdoMet_decarboxylase_euk"/>
</dbReference>
<dbReference type="EMBL" id="PGOL01003071">
    <property type="protein sequence ID" value="PKI43222.1"/>
    <property type="molecule type" value="Genomic_DNA"/>
</dbReference>
<dbReference type="InterPro" id="IPR018166">
    <property type="entry name" value="S-AdoMet_deCO2ase_CS"/>
</dbReference>
<dbReference type="SUPFAM" id="SSF56276">
    <property type="entry name" value="S-adenosylmethionine decarboxylase"/>
    <property type="match status" value="1"/>
</dbReference>
<dbReference type="FunFam" id="3.60.90.10:FF:000002">
    <property type="entry name" value="S-adenosylmethionine decarboxylase proenzyme"/>
    <property type="match status" value="1"/>
</dbReference>
<dbReference type="EC" id="4.1.1.50" evidence="4"/>
<sequence>MAVLTEPTTESPIQSPIGFEGFEKRLEITFSPAPIFTDPHGLGLRALTRSQLDSILGPACCTIVAQLSNCELDSYVLSESSLFVYPLKIILKTCGTTKLLLSIPPVLELAESLSLCVDSVMYSRGSFIFPNAQPAPHRSFAEEVAVLKCFFKDLTGAAYVIGDPRTVNRKWHVYSACSKPSHWNGQTDVIGIEMCMTGLAKKRSATFFKSSDGKTRSAHEMTENSGINKIIPGHEICDFNFDPCGYSMNGIDAAAYSTVHVTPEDGFSYASYEASGFNPRSVKFDLLIKKVLECFEPQEFSVAVTCGAHDKWWTKGSAFVKGYLGRPIVEQELPGGSVVVYRSYKKEQRGHTVVHCPFKVAKACREEAAEAVEEVVDEA</sequence>
<evidence type="ECO:0000256" key="12">
    <source>
        <dbReference type="ARBA" id="ARBA00023270"/>
    </source>
</evidence>
<organism evidence="15 17">
    <name type="scientific">Punica granatum</name>
    <name type="common">Pomegranate</name>
    <dbReference type="NCBI Taxonomy" id="22663"/>
    <lineage>
        <taxon>Eukaryota</taxon>
        <taxon>Viridiplantae</taxon>
        <taxon>Streptophyta</taxon>
        <taxon>Embryophyta</taxon>
        <taxon>Tracheophyta</taxon>
        <taxon>Spermatophyta</taxon>
        <taxon>Magnoliopsida</taxon>
        <taxon>eudicotyledons</taxon>
        <taxon>Gunneridae</taxon>
        <taxon>Pentapetalae</taxon>
        <taxon>rosids</taxon>
        <taxon>malvids</taxon>
        <taxon>Myrtales</taxon>
        <taxon>Lythraceae</taxon>
        <taxon>Punica</taxon>
    </lineage>
</organism>
<keyword evidence="9" id="KW-0620">Polyamine biosynthesis</keyword>
<evidence type="ECO:0000313" key="16">
    <source>
        <dbReference type="EMBL" id="PKI43222.1"/>
    </source>
</evidence>
<evidence type="ECO:0000256" key="13">
    <source>
        <dbReference type="ARBA" id="ARBA00023317"/>
    </source>
</evidence>
<dbReference type="EMBL" id="MTKT01000661">
    <property type="protein sequence ID" value="OWM89974.1"/>
    <property type="molecule type" value="Genomic_DNA"/>
</dbReference>
<protein>
    <recommendedName>
        <fullName evidence="4">adenosylmethionine decarboxylase</fullName>
        <ecNumber evidence="4">4.1.1.50</ecNumber>
    </recommendedName>
</protein>
<dbReference type="STRING" id="22663.A0A218XYC0"/>
<comment type="catalytic activity">
    <reaction evidence="14">
        <text>S-adenosyl-L-methionine + H(+) = S-adenosyl 3-(methylsulfanyl)propylamine + CO2</text>
        <dbReference type="Rhea" id="RHEA:15981"/>
        <dbReference type="ChEBI" id="CHEBI:15378"/>
        <dbReference type="ChEBI" id="CHEBI:16526"/>
        <dbReference type="ChEBI" id="CHEBI:57443"/>
        <dbReference type="ChEBI" id="CHEBI:59789"/>
        <dbReference type="EC" id="4.1.1.50"/>
    </reaction>
</comment>
<dbReference type="Pfam" id="PF01536">
    <property type="entry name" value="SAM_decarbox"/>
    <property type="match status" value="1"/>
</dbReference>
<dbReference type="Proteomes" id="UP000233551">
    <property type="component" value="Unassembled WGS sequence"/>
</dbReference>
<dbReference type="InterPro" id="IPR048283">
    <property type="entry name" value="AdoMetDC-like"/>
</dbReference>
<dbReference type="Gene3D" id="3.30.360.50">
    <property type="entry name" value="S-adenosylmethionine decarboxylase"/>
    <property type="match status" value="1"/>
</dbReference>
<dbReference type="Gene3D" id="3.60.90.10">
    <property type="entry name" value="S-adenosylmethionine decarboxylase"/>
    <property type="match status" value="1"/>
</dbReference>
<evidence type="ECO:0000313" key="17">
    <source>
        <dbReference type="Proteomes" id="UP000197138"/>
    </source>
</evidence>
<dbReference type="FunFam" id="3.30.360.50:FF:000001">
    <property type="entry name" value="S-adenosylmethionine decarboxylase proenzyme"/>
    <property type="match status" value="1"/>
</dbReference>
<comment type="similarity">
    <text evidence="3">Belongs to the eukaryotic AdoMetDC family.</text>
</comment>
<keyword evidence="13" id="KW-0670">Pyruvate</keyword>
<evidence type="ECO:0000256" key="10">
    <source>
        <dbReference type="ARBA" id="ARBA00023145"/>
    </source>
</evidence>
<keyword evidence="5" id="KW-0949">S-adenosyl-L-methionine</keyword>
<dbReference type="Proteomes" id="UP000197138">
    <property type="component" value="Unassembled WGS sequence"/>
</dbReference>
<dbReference type="InterPro" id="IPR016067">
    <property type="entry name" value="S-AdoMet_deCO2ase_core"/>
</dbReference>
<comment type="pathway">
    <text evidence="2">Amine and polyamine biosynthesis; S-adenosylmethioninamine biosynthesis; S-adenosylmethioninamine from S-adenosyl-L-methionine: step 1/1.</text>
</comment>
<name>A0A218XYC0_PUNGR</name>
<keyword evidence="10" id="KW-0865">Zymogen</keyword>
<keyword evidence="18" id="KW-1185">Reference proteome</keyword>
<keyword evidence="11" id="KW-0456">Lyase</keyword>
<dbReference type="AlphaFoldDB" id="A0A218XYC0"/>
<dbReference type="GO" id="GO:0008295">
    <property type="term" value="P:spermidine biosynthetic process"/>
    <property type="evidence" value="ECO:0007669"/>
    <property type="project" value="UniProtKB-KW"/>
</dbReference>
<dbReference type="OrthoDB" id="1068353at2759"/>
<evidence type="ECO:0000256" key="14">
    <source>
        <dbReference type="ARBA" id="ARBA00048112"/>
    </source>
</evidence>
<evidence type="ECO:0000256" key="4">
    <source>
        <dbReference type="ARBA" id="ARBA00012357"/>
    </source>
</evidence>
<keyword evidence="8" id="KW-0745">Spermidine biosynthesis</keyword>
<dbReference type="GO" id="GO:0006597">
    <property type="term" value="P:spermine biosynthetic process"/>
    <property type="evidence" value="ECO:0007669"/>
    <property type="project" value="InterPro"/>
</dbReference>
<reference evidence="15" key="2">
    <citation type="submission" date="2017-06" db="EMBL/GenBank/DDBJ databases">
        <title>The pomegranate genome and the genomics of punicalagin biosynthesis.</title>
        <authorList>
            <person name="Xu C."/>
        </authorList>
    </citation>
    <scope>NUCLEOTIDE SEQUENCE [LARGE SCALE GENOMIC DNA]</scope>
    <source>
        <tissue evidence="15">Fresh leaf</tissue>
    </source>
</reference>
<comment type="cofactor">
    <cofactor evidence="1">
        <name>pyruvate</name>
        <dbReference type="ChEBI" id="CHEBI:15361"/>
    </cofactor>
</comment>
<evidence type="ECO:0000256" key="8">
    <source>
        <dbReference type="ARBA" id="ARBA00023066"/>
    </source>
</evidence>
<dbReference type="GeneID" id="116194288"/>
<accession>A0A218XYC0</accession>
<keyword evidence="7" id="KW-0068">Autocatalytic cleavage</keyword>
<evidence type="ECO:0000256" key="5">
    <source>
        <dbReference type="ARBA" id="ARBA00022691"/>
    </source>
</evidence>
<gene>
    <name evidence="15" type="ORF">CDL15_Pgr012611</name>
    <name evidence="16" type="ORF">CRG98_036388</name>
</gene>
<dbReference type="PANTHER" id="PTHR11570">
    <property type="entry name" value="S-ADENOSYLMETHIONINE DECARBOXYLASE"/>
    <property type="match status" value="1"/>
</dbReference>
<dbReference type="GO" id="GO:0004014">
    <property type="term" value="F:adenosylmethionine decarboxylase activity"/>
    <property type="evidence" value="ECO:0007669"/>
    <property type="project" value="UniProtKB-EC"/>
</dbReference>
<reference evidence="17" key="1">
    <citation type="journal article" date="2017" name="Plant J.">
        <title>The pomegranate (Punica granatum L.) genome and the genomics of punicalagin biosynthesis.</title>
        <authorList>
            <person name="Qin G."/>
            <person name="Xu C."/>
            <person name="Ming R."/>
            <person name="Tang H."/>
            <person name="Guyot R."/>
            <person name="Kramer E.M."/>
            <person name="Hu Y."/>
            <person name="Yi X."/>
            <person name="Qi Y."/>
            <person name="Xu X."/>
            <person name="Gao Z."/>
            <person name="Pan H."/>
            <person name="Jian J."/>
            <person name="Tian Y."/>
            <person name="Yue Z."/>
            <person name="Xu Y."/>
        </authorList>
    </citation>
    <scope>NUCLEOTIDE SEQUENCE [LARGE SCALE GENOMIC DNA]</scope>
    <source>
        <strain evidence="17">cv. Dabenzi</strain>
    </source>
</reference>
<proteinExistence type="inferred from homology"/>
<evidence type="ECO:0000256" key="3">
    <source>
        <dbReference type="ARBA" id="ARBA00008466"/>
    </source>
</evidence>
<evidence type="ECO:0000313" key="15">
    <source>
        <dbReference type="EMBL" id="OWM89974.1"/>
    </source>
</evidence>
<dbReference type="GO" id="GO:0099402">
    <property type="term" value="P:plant organ development"/>
    <property type="evidence" value="ECO:0007669"/>
    <property type="project" value="UniProtKB-ARBA"/>
</dbReference>
<dbReference type="PANTHER" id="PTHR11570:SF0">
    <property type="entry name" value="S-ADENOSYLMETHIONINE DECARBOXYLASE PROENZYME"/>
    <property type="match status" value="1"/>
</dbReference>
<dbReference type="GO" id="GO:0005829">
    <property type="term" value="C:cytosol"/>
    <property type="evidence" value="ECO:0007669"/>
    <property type="project" value="TreeGrafter"/>
</dbReference>
<evidence type="ECO:0000256" key="6">
    <source>
        <dbReference type="ARBA" id="ARBA00022793"/>
    </source>
</evidence>
<evidence type="ECO:0000256" key="9">
    <source>
        <dbReference type="ARBA" id="ARBA00023115"/>
    </source>
</evidence>
<dbReference type="PROSITE" id="PS01336">
    <property type="entry name" value="ADOMETDC"/>
    <property type="match status" value="1"/>
</dbReference>
<keyword evidence="6" id="KW-0210">Decarboxylase</keyword>
<evidence type="ECO:0000256" key="7">
    <source>
        <dbReference type="ARBA" id="ARBA00022813"/>
    </source>
</evidence>
<evidence type="ECO:0000256" key="2">
    <source>
        <dbReference type="ARBA" id="ARBA00004911"/>
    </source>
</evidence>
<comment type="caution">
    <text evidence="15">The sequence shown here is derived from an EMBL/GenBank/DDBJ whole genome shotgun (WGS) entry which is preliminary data.</text>
</comment>